<dbReference type="SUPFAM" id="SSF49764">
    <property type="entry name" value="HSP20-like chaperones"/>
    <property type="match status" value="1"/>
</dbReference>
<evidence type="ECO:0000313" key="5">
    <source>
        <dbReference type="EMBL" id="MFC0589214.1"/>
    </source>
</evidence>
<evidence type="ECO:0000259" key="4">
    <source>
        <dbReference type="PROSITE" id="PS01031"/>
    </source>
</evidence>
<evidence type="ECO:0000313" key="6">
    <source>
        <dbReference type="Proteomes" id="UP001589943"/>
    </source>
</evidence>
<dbReference type="InterPro" id="IPR002068">
    <property type="entry name" value="A-crystallin/Hsp20_dom"/>
</dbReference>
<keyword evidence="1" id="KW-0346">Stress response</keyword>
<keyword evidence="6" id="KW-1185">Reference proteome</keyword>
<name>A0ABV6PHC2_9SPHN</name>
<dbReference type="EMBL" id="JBHLTL010000004">
    <property type="protein sequence ID" value="MFC0589214.1"/>
    <property type="molecule type" value="Genomic_DNA"/>
</dbReference>
<dbReference type="InterPro" id="IPR037913">
    <property type="entry name" value="ACD_IbpA/B"/>
</dbReference>
<proteinExistence type="inferred from homology"/>
<dbReference type="PANTHER" id="PTHR47062">
    <property type="match status" value="1"/>
</dbReference>
<reference evidence="5 6" key="1">
    <citation type="submission" date="2024-09" db="EMBL/GenBank/DDBJ databases">
        <authorList>
            <person name="Sun Q."/>
            <person name="Mori K."/>
        </authorList>
    </citation>
    <scope>NUCLEOTIDE SEQUENCE [LARGE SCALE GENOMIC DNA]</scope>
    <source>
        <strain evidence="5 6">NCAIM B.02537</strain>
    </source>
</reference>
<dbReference type="Proteomes" id="UP001589943">
    <property type="component" value="Unassembled WGS sequence"/>
</dbReference>
<organism evidence="5 6">
    <name type="scientific">Novosphingobium aquiterrae</name>
    <dbReference type="NCBI Taxonomy" id="624388"/>
    <lineage>
        <taxon>Bacteria</taxon>
        <taxon>Pseudomonadati</taxon>
        <taxon>Pseudomonadota</taxon>
        <taxon>Alphaproteobacteria</taxon>
        <taxon>Sphingomonadales</taxon>
        <taxon>Sphingomonadaceae</taxon>
        <taxon>Novosphingobium</taxon>
    </lineage>
</organism>
<dbReference type="Gene3D" id="2.60.40.790">
    <property type="match status" value="1"/>
</dbReference>
<protein>
    <submittedName>
        <fullName evidence="5">Hsp20 family protein</fullName>
    </submittedName>
</protein>
<dbReference type="CDD" id="cd06470">
    <property type="entry name" value="ACD_IbpA-B_like"/>
    <property type="match status" value="1"/>
</dbReference>
<dbReference type="PANTHER" id="PTHR47062:SF1">
    <property type="entry name" value="SMALL HEAT SHOCK PROTEIN IBPA"/>
    <property type="match status" value="1"/>
</dbReference>
<evidence type="ECO:0000256" key="1">
    <source>
        <dbReference type="ARBA" id="ARBA00023016"/>
    </source>
</evidence>
<accession>A0ABV6PHC2</accession>
<gene>
    <name evidence="5" type="ORF">ACFFF7_07300</name>
</gene>
<evidence type="ECO:0000256" key="2">
    <source>
        <dbReference type="PROSITE-ProRule" id="PRU00285"/>
    </source>
</evidence>
<dbReference type="InterPro" id="IPR008978">
    <property type="entry name" value="HSP20-like_chaperone"/>
</dbReference>
<sequence>MNRFDFTPYRRTMVGFDRLFDLLENQSRMGSSDNYPPFNIERRGEDAYRIILAVAGFKPADIEITAQQNLLVVQGKKAEDASNAQFLHVGIAQRGFERRFELADYVRVEDANLEDGLLTIDLVREVPEAMKPKKIAVGTQKTLSVVKDADTDSAAA</sequence>
<feature type="domain" description="SHSP" evidence="4">
    <location>
        <begin position="29"/>
        <end position="140"/>
    </location>
</feature>
<dbReference type="RefSeq" id="WP_379480709.1">
    <property type="nucleotide sequence ID" value="NZ_JBHLTL010000004.1"/>
</dbReference>
<evidence type="ECO:0000256" key="3">
    <source>
        <dbReference type="RuleBase" id="RU003616"/>
    </source>
</evidence>
<dbReference type="Pfam" id="PF00011">
    <property type="entry name" value="HSP20"/>
    <property type="match status" value="1"/>
</dbReference>
<comment type="caution">
    <text evidence="5">The sequence shown here is derived from an EMBL/GenBank/DDBJ whole genome shotgun (WGS) entry which is preliminary data.</text>
</comment>
<comment type="similarity">
    <text evidence="2 3">Belongs to the small heat shock protein (HSP20) family.</text>
</comment>
<dbReference type="PROSITE" id="PS01031">
    <property type="entry name" value="SHSP"/>
    <property type="match status" value="1"/>
</dbReference>